<evidence type="ECO:0000256" key="4">
    <source>
        <dbReference type="ARBA" id="ARBA00023163"/>
    </source>
</evidence>
<evidence type="ECO:0000313" key="8">
    <source>
        <dbReference type="EMBL" id="BCD96632.1"/>
    </source>
</evidence>
<dbReference type="PANTHER" id="PTHR43133:SF63">
    <property type="entry name" value="RNA POLYMERASE SIGMA FACTOR FECI-RELATED"/>
    <property type="match status" value="1"/>
</dbReference>
<sequence length="248" mass="28294">MDSGGRATQEAKAESRSLRGVNHSAHPCASPLGQQAVQIDPPICEDSRTELMPLSRKKCIFRDASRRNLRIPRYNAPHECRALIVFMKKFSFLKLLYAKHKEELLRFALRKLGSPDDAEEIVQDTFHNMMNVESAETLENPRAYLYKTAHNLALNRLRQGNHHSSYLQQCDDTATTVSLERSVIAEDALEHIRATVTKLPTTTQQVFYMSRIEGKTYAAISHELKISVSSVEKHMMKTLKILRENDED</sequence>
<dbReference type="SUPFAM" id="SSF88659">
    <property type="entry name" value="Sigma3 and sigma4 domains of RNA polymerase sigma factors"/>
    <property type="match status" value="1"/>
</dbReference>
<gene>
    <name evidence="8" type="ORF">MARGE09_P0832</name>
</gene>
<dbReference type="GO" id="GO:0006352">
    <property type="term" value="P:DNA-templated transcription initiation"/>
    <property type="evidence" value="ECO:0007669"/>
    <property type="project" value="InterPro"/>
</dbReference>
<accession>A0AAN2BJ62</accession>
<dbReference type="PANTHER" id="PTHR43133">
    <property type="entry name" value="RNA POLYMERASE ECF-TYPE SIGMA FACTO"/>
    <property type="match status" value="1"/>
</dbReference>
<dbReference type="Gene3D" id="1.10.1740.10">
    <property type="match status" value="1"/>
</dbReference>
<feature type="region of interest" description="Disordered" evidence="5">
    <location>
        <begin position="1"/>
        <end position="25"/>
    </location>
</feature>
<dbReference type="KEGG" id="marq:MARGE09_P0832"/>
<evidence type="ECO:0000313" key="9">
    <source>
        <dbReference type="Proteomes" id="UP001320119"/>
    </source>
</evidence>
<name>A0AAN2BJ62_9GAMM</name>
<keyword evidence="9" id="KW-1185">Reference proteome</keyword>
<evidence type="ECO:0000259" key="7">
    <source>
        <dbReference type="Pfam" id="PF08281"/>
    </source>
</evidence>
<dbReference type="InterPro" id="IPR036388">
    <property type="entry name" value="WH-like_DNA-bd_sf"/>
</dbReference>
<dbReference type="NCBIfam" id="TIGR02937">
    <property type="entry name" value="sigma70-ECF"/>
    <property type="match status" value="1"/>
</dbReference>
<proteinExistence type="inferred from homology"/>
<keyword evidence="2" id="KW-0805">Transcription regulation</keyword>
<evidence type="ECO:0000259" key="6">
    <source>
        <dbReference type="Pfam" id="PF04542"/>
    </source>
</evidence>
<comment type="similarity">
    <text evidence="1">Belongs to the sigma-70 factor family. ECF subfamily.</text>
</comment>
<feature type="domain" description="RNA polymerase sigma factor 70 region 4 type 2" evidence="7">
    <location>
        <begin position="192"/>
        <end position="240"/>
    </location>
</feature>
<protein>
    <submittedName>
        <fullName evidence="8">RNA polymerase sigma-70 factor, ECF subfamily</fullName>
    </submittedName>
</protein>
<organism evidence="8 9">
    <name type="scientific">Marinagarivorans cellulosilyticus</name>
    <dbReference type="NCBI Taxonomy" id="2721545"/>
    <lineage>
        <taxon>Bacteria</taxon>
        <taxon>Pseudomonadati</taxon>
        <taxon>Pseudomonadota</taxon>
        <taxon>Gammaproteobacteria</taxon>
        <taxon>Cellvibrionales</taxon>
        <taxon>Cellvibrionaceae</taxon>
        <taxon>Marinagarivorans</taxon>
    </lineage>
</organism>
<dbReference type="Gene3D" id="1.10.10.10">
    <property type="entry name" value="Winged helix-like DNA-binding domain superfamily/Winged helix DNA-binding domain"/>
    <property type="match status" value="1"/>
</dbReference>
<dbReference type="InterPro" id="IPR013324">
    <property type="entry name" value="RNA_pol_sigma_r3/r4-like"/>
</dbReference>
<dbReference type="Proteomes" id="UP001320119">
    <property type="component" value="Chromosome"/>
</dbReference>
<dbReference type="Pfam" id="PF08281">
    <property type="entry name" value="Sigma70_r4_2"/>
    <property type="match status" value="1"/>
</dbReference>
<dbReference type="InterPro" id="IPR014284">
    <property type="entry name" value="RNA_pol_sigma-70_dom"/>
</dbReference>
<dbReference type="AlphaFoldDB" id="A0AAN2BJ62"/>
<dbReference type="EMBL" id="AP023086">
    <property type="protein sequence ID" value="BCD96632.1"/>
    <property type="molecule type" value="Genomic_DNA"/>
</dbReference>
<dbReference type="InterPro" id="IPR007627">
    <property type="entry name" value="RNA_pol_sigma70_r2"/>
</dbReference>
<reference evidence="8 9" key="1">
    <citation type="journal article" date="2022" name="IScience">
        <title>An ultrasensitive nanofiber-based assay for enzymatic hydrolysis and deep-sea microbial degradation of cellulose.</title>
        <authorList>
            <person name="Tsudome M."/>
            <person name="Tachioka M."/>
            <person name="Miyazaki M."/>
            <person name="Uchimura K."/>
            <person name="Tsuda M."/>
            <person name="Takaki Y."/>
            <person name="Deguchi S."/>
        </authorList>
    </citation>
    <scope>NUCLEOTIDE SEQUENCE [LARGE SCALE GENOMIC DNA]</scope>
    <source>
        <strain evidence="8 9">GE09</strain>
    </source>
</reference>
<dbReference type="InterPro" id="IPR013249">
    <property type="entry name" value="RNA_pol_sigma70_r4_t2"/>
</dbReference>
<evidence type="ECO:0000256" key="2">
    <source>
        <dbReference type="ARBA" id="ARBA00023015"/>
    </source>
</evidence>
<dbReference type="InterPro" id="IPR039425">
    <property type="entry name" value="RNA_pol_sigma-70-like"/>
</dbReference>
<evidence type="ECO:0000256" key="1">
    <source>
        <dbReference type="ARBA" id="ARBA00010641"/>
    </source>
</evidence>
<dbReference type="InterPro" id="IPR013325">
    <property type="entry name" value="RNA_pol_sigma_r2"/>
</dbReference>
<feature type="domain" description="RNA polymerase sigma-70 region 2" evidence="6">
    <location>
        <begin position="96"/>
        <end position="160"/>
    </location>
</feature>
<dbReference type="SUPFAM" id="SSF88946">
    <property type="entry name" value="Sigma2 domain of RNA polymerase sigma factors"/>
    <property type="match status" value="1"/>
</dbReference>
<keyword evidence="4" id="KW-0804">Transcription</keyword>
<dbReference type="Pfam" id="PF04542">
    <property type="entry name" value="Sigma70_r2"/>
    <property type="match status" value="1"/>
</dbReference>
<dbReference type="GO" id="GO:0003677">
    <property type="term" value="F:DNA binding"/>
    <property type="evidence" value="ECO:0007669"/>
    <property type="project" value="InterPro"/>
</dbReference>
<keyword evidence="3" id="KW-0731">Sigma factor</keyword>
<evidence type="ECO:0000256" key="5">
    <source>
        <dbReference type="SAM" id="MobiDB-lite"/>
    </source>
</evidence>
<evidence type="ECO:0000256" key="3">
    <source>
        <dbReference type="ARBA" id="ARBA00023082"/>
    </source>
</evidence>
<dbReference type="GO" id="GO:0016987">
    <property type="term" value="F:sigma factor activity"/>
    <property type="evidence" value="ECO:0007669"/>
    <property type="project" value="UniProtKB-KW"/>
</dbReference>